<dbReference type="InterPro" id="IPR029063">
    <property type="entry name" value="SAM-dependent_MTases_sf"/>
</dbReference>
<dbReference type="InterPro" id="IPR013217">
    <property type="entry name" value="Methyltransf_12"/>
</dbReference>
<evidence type="ECO:0000256" key="3">
    <source>
        <dbReference type="ARBA" id="ARBA00022679"/>
    </source>
</evidence>
<sequence>MRFNVLSFSSSSRIVIIGQRMGTPLLWRRKRVILEGGGLIYPSMSLVLVRNTLAFQFNALKVGCGAGNTIFPLLATYPDIFVHACDFSPRAVNLVKLHKDFIEARVNAFVCDLTIDDLCLHVAPSSVDIVTMERFTGKEQKISENFYVRGDGTRAFYFSNEFLRNIFKENGFKWKNMSCVASKWKIDQKRSRWVQAVFRRADTDSSSGASTGNEPTHLQGDCDKRKDDINGFEIDIPREWLLKCWYFIFQ</sequence>
<dbReference type="PANTHER" id="PTHR22809:SF5">
    <property type="entry name" value="TRNA N(3)-METHYLCYTIDINE METHYLTRANSFERASE METTL6"/>
    <property type="match status" value="1"/>
</dbReference>
<dbReference type="GO" id="GO:0008757">
    <property type="term" value="F:S-adenosylmethionine-dependent methyltransferase activity"/>
    <property type="evidence" value="ECO:0007669"/>
    <property type="project" value="UniProtKB-ARBA"/>
</dbReference>
<dbReference type="AlphaFoldDB" id="A0AAW2MIU7"/>
<comment type="caution">
    <text evidence="6">The sequence shown here is derived from an EMBL/GenBank/DDBJ whole genome shotgun (WGS) entry which is preliminary data.</text>
</comment>
<reference evidence="6" key="2">
    <citation type="journal article" date="2024" name="Plant">
        <title>Genomic evolution and insights into agronomic trait innovations of Sesamum species.</title>
        <authorList>
            <person name="Miao H."/>
            <person name="Wang L."/>
            <person name="Qu L."/>
            <person name="Liu H."/>
            <person name="Sun Y."/>
            <person name="Le M."/>
            <person name="Wang Q."/>
            <person name="Wei S."/>
            <person name="Zheng Y."/>
            <person name="Lin W."/>
            <person name="Duan Y."/>
            <person name="Cao H."/>
            <person name="Xiong S."/>
            <person name="Wang X."/>
            <person name="Wei L."/>
            <person name="Li C."/>
            <person name="Ma Q."/>
            <person name="Ju M."/>
            <person name="Zhao R."/>
            <person name="Li G."/>
            <person name="Mu C."/>
            <person name="Tian Q."/>
            <person name="Mei H."/>
            <person name="Zhang T."/>
            <person name="Gao T."/>
            <person name="Zhang H."/>
        </authorList>
    </citation>
    <scope>NUCLEOTIDE SEQUENCE</scope>
    <source>
        <strain evidence="6">G01</strain>
    </source>
</reference>
<reference evidence="6" key="1">
    <citation type="submission" date="2020-06" db="EMBL/GenBank/DDBJ databases">
        <authorList>
            <person name="Li T."/>
            <person name="Hu X."/>
            <person name="Zhang T."/>
            <person name="Song X."/>
            <person name="Zhang H."/>
            <person name="Dai N."/>
            <person name="Sheng W."/>
            <person name="Hou X."/>
            <person name="Wei L."/>
        </authorList>
    </citation>
    <scope>NUCLEOTIDE SEQUENCE</scope>
    <source>
        <strain evidence="6">G01</strain>
        <tissue evidence="6">Leaf</tissue>
    </source>
</reference>
<dbReference type="SUPFAM" id="SSF53335">
    <property type="entry name" value="S-adenosyl-L-methionine-dependent methyltransferases"/>
    <property type="match status" value="1"/>
</dbReference>
<dbReference type="EMBL" id="JACGWK010000010">
    <property type="protein sequence ID" value="KAL0330684.1"/>
    <property type="molecule type" value="Genomic_DNA"/>
</dbReference>
<feature type="domain" description="Methyltransferase type 12" evidence="5">
    <location>
        <begin position="60"/>
        <end position="132"/>
    </location>
</feature>
<dbReference type="PANTHER" id="PTHR22809">
    <property type="entry name" value="METHYLTRANSFERASE-RELATED"/>
    <property type="match status" value="1"/>
</dbReference>
<name>A0AAW2MIU7_9LAMI</name>
<accession>A0AAW2MIU7</accession>
<dbReference type="Pfam" id="PF08242">
    <property type="entry name" value="Methyltransf_12"/>
    <property type="match status" value="1"/>
</dbReference>
<feature type="compositionally biased region" description="Polar residues" evidence="4">
    <location>
        <begin position="204"/>
        <end position="216"/>
    </location>
</feature>
<dbReference type="GO" id="GO:0008173">
    <property type="term" value="F:RNA methyltransferase activity"/>
    <property type="evidence" value="ECO:0007669"/>
    <property type="project" value="UniProtKB-ARBA"/>
</dbReference>
<dbReference type="CDD" id="cd02440">
    <property type="entry name" value="AdoMet_MTases"/>
    <property type="match status" value="1"/>
</dbReference>
<gene>
    <name evidence="6" type="ORF">Sangu_1613900</name>
</gene>
<organism evidence="6">
    <name type="scientific">Sesamum angustifolium</name>
    <dbReference type="NCBI Taxonomy" id="2727405"/>
    <lineage>
        <taxon>Eukaryota</taxon>
        <taxon>Viridiplantae</taxon>
        <taxon>Streptophyta</taxon>
        <taxon>Embryophyta</taxon>
        <taxon>Tracheophyta</taxon>
        <taxon>Spermatophyta</taxon>
        <taxon>Magnoliopsida</taxon>
        <taxon>eudicotyledons</taxon>
        <taxon>Gunneridae</taxon>
        <taxon>Pentapetalae</taxon>
        <taxon>asterids</taxon>
        <taxon>lamiids</taxon>
        <taxon>Lamiales</taxon>
        <taxon>Pedaliaceae</taxon>
        <taxon>Sesamum</taxon>
    </lineage>
</organism>
<evidence type="ECO:0000256" key="4">
    <source>
        <dbReference type="SAM" id="MobiDB-lite"/>
    </source>
</evidence>
<dbReference type="InterPro" id="IPR026113">
    <property type="entry name" value="METTL2/6/8-like"/>
</dbReference>
<feature type="region of interest" description="Disordered" evidence="4">
    <location>
        <begin position="203"/>
        <end position="222"/>
    </location>
</feature>
<evidence type="ECO:0000313" key="6">
    <source>
        <dbReference type="EMBL" id="KAL0330684.1"/>
    </source>
</evidence>
<evidence type="ECO:0000256" key="2">
    <source>
        <dbReference type="ARBA" id="ARBA00022603"/>
    </source>
</evidence>
<proteinExistence type="inferred from homology"/>
<evidence type="ECO:0000259" key="5">
    <source>
        <dbReference type="Pfam" id="PF08242"/>
    </source>
</evidence>
<dbReference type="Gene3D" id="3.40.50.150">
    <property type="entry name" value="Vaccinia Virus protein VP39"/>
    <property type="match status" value="1"/>
</dbReference>
<evidence type="ECO:0000256" key="1">
    <source>
        <dbReference type="ARBA" id="ARBA00009725"/>
    </source>
</evidence>
<keyword evidence="3" id="KW-0808">Transferase</keyword>
<dbReference type="GO" id="GO:0032259">
    <property type="term" value="P:methylation"/>
    <property type="evidence" value="ECO:0007669"/>
    <property type="project" value="UniProtKB-KW"/>
</dbReference>
<comment type="similarity">
    <text evidence="1">Belongs to the methyltransferase superfamily. METL family.</text>
</comment>
<protein>
    <submittedName>
        <fullName evidence="6">tRNA N(3)-methylcytidine methyltransferase METTL6</fullName>
    </submittedName>
</protein>
<keyword evidence="2 6" id="KW-0489">Methyltransferase</keyword>